<dbReference type="SUPFAM" id="SSF48264">
    <property type="entry name" value="Cytochrome P450"/>
    <property type="match status" value="1"/>
</dbReference>
<evidence type="ECO:0000256" key="6">
    <source>
        <dbReference type="ARBA" id="ARBA00023033"/>
    </source>
</evidence>
<reference evidence="8 9" key="1">
    <citation type="journal article" date="2012" name="J. Bacteriol.">
        <title>Genome sequence of Mycobacterium hassiacum DSM 44199, a rare source of heat-stable mycobacterial proteins.</title>
        <authorList>
            <person name="Tiago I."/>
            <person name="Maranha A."/>
            <person name="Mendes V."/>
            <person name="Alarico S."/>
            <person name="Moynihan P.J."/>
            <person name="Clarke A.J."/>
            <person name="Macedo-Ribeiro S."/>
            <person name="Pereira P.J."/>
            <person name="Empadinhas N."/>
        </authorList>
    </citation>
    <scope>NUCLEOTIDE SEQUENCE [LARGE SCALE GENOMIC DNA]</scope>
    <source>
        <strain evidence="9">DSM 44199 / CIP 105218 / JCM 12690 / 3849</strain>
    </source>
</reference>
<dbReference type="InterPro" id="IPR001128">
    <property type="entry name" value="Cyt_P450"/>
</dbReference>
<keyword evidence="6 7" id="KW-0503">Monooxygenase</keyword>
<evidence type="ECO:0000313" key="8">
    <source>
        <dbReference type="EMBL" id="EKF21624.1"/>
    </source>
</evidence>
<dbReference type="PRINTS" id="PR00359">
    <property type="entry name" value="BP450"/>
</dbReference>
<evidence type="ECO:0000256" key="2">
    <source>
        <dbReference type="ARBA" id="ARBA00022617"/>
    </source>
</evidence>
<keyword evidence="5 7" id="KW-0408">Iron</keyword>
<accession>K5BIM5</accession>
<dbReference type="AlphaFoldDB" id="K5BIM5"/>
<gene>
    <name evidence="8" type="ORF">C731_4363</name>
</gene>
<dbReference type="InterPro" id="IPR036396">
    <property type="entry name" value="Cyt_P450_sf"/>
</dbReference>
<dbReference type="Proteomes" id="UP000006265">
    <property type="component" value="Unassembled WGS sequence"/>
</dbReference>
<dbReference type="OrthoDB" id="3599725at2"/>
<sequence>MTTTPTDFVALGAPPNVEDRVRTFSTFAAWAQADPVGAFTEVRDYARMAHSDEFGGFWIPTRYEDIEWIARNPEIFSSAEPLIPHTPNLPEKAIPLELDGAEHTAWRQTLADCFSPGTVNHFAPQIEQLTRDLVDNAVGADRFDFAPNFAVKLPAAVFLVNFGVEPEALPQLLEFKDWYVREGLAAVNDPDQMAKATKPLLDFFQGEVDKRRAAGPGERHDVISKLLTATYRGRPLTDREIVNASFVTMMASLDTTTSALNLSWLTLAQRPDLRARIVNEPDRIPRFAEELIRYQPVLTTARIVTREVEVAGVTMRPGDKVLMSWGMAGRDPEVYERADECWFDRPPSRTLAFGVGPHRCLGMHLARRIVATALREWHSRIPDYRLDPDSPPVTYYSPVRGVMSLPLRLGAG</sequence>
<proteinExistence type="inferred from homology"/>
<dbReference type="PATRIC" id="fig|1122247.3.peg.4183"/>
<evidence type="ECO:0000256" key="5">
    <source>
        <dbReference type="ARBA" id="ARBA00023004"/>
    </source>
</evidence>
<dbReference type="eggNOG" id="COG2124">
    <property type="taxonomic scope" value="Bacteria"/>
</dbReference>
<dbReference type="GO" id="GO:0020037">
    <property type="term" value="F:heme binding"/>
    <property type="evidence" value="ECO:0007669"/>
    <property type="project" value="InterPro"/>
</dbReference>
<dbReference type="PANTHER" id="PTHR46696:SF6">
    <property type="entry name" value="P450, PUTATIVE (EUROFUNG)-RELATED"/>
    <property type="match status" value="1"/>
</dbReference>
<keyword evidence="9" id="KW-1185">Reference proteome</keyword>
<keyword evidence="2 7" id="KW-0349">Heme</keyword>
<keyword evidence="3 7" id="KW-0479">Metal-binding</keyword>
<evidence type="ECO:0000313" key="9">
    <source>
        <dbReference type="Proteomes" id="UP000006265"/>
    </source>
</evidence>
<keyword evidence="4 7" id="KW-0560">Oxidoreductase</keyword>
<name>K5BIM5_MYCHD</name>
<evidence type="ECO:0000256" key="4">
    <source>
        <dbReference type="ARBA" id="ARBA00023002"/>
    </source>
</evidence>
<evidence type="ECO:0000256" key="1">
    <source>
        <dbReference type="ARBA" id="ARBA00010617"/>
    </source>
</evidence>
<dbReference type="RefSeq" id="WP_005631562.1">
    <property type="nucleotide sequence ID" value="NZ_AMRA01000123.1"/>
</dbReference>
<dbReference type="Gene3D" id="1.10.630.10">
    <property type="entry name" value="Cytochrome P450"/>
    <property type="match status" value="1"/>
</dbReference>
<dbReference type="PANTHER" id="PTHR46696">
    <property type="entry name" value="P450, PUTATIVE (EUROFUNG)-RELATED"/>
    <property type="match status" value="1"/>
</dbReference>
<dbReference type="GO" id="GO:0005506">
    <property type="term" value="F:iron ion binding"/>
    <property type="evidence" value="ECO:0007669"/>
    <property type="project" value="InterPro"/>
</dbReference>
<dbReference type="GO" id="GO:0016705">
    <property type="term" value="F:oxidoreductase activity, acting on paired donors, with incorporation or reduction of molecular oxygen"/>
    <property type="evidence" value="ECO:0007669"/>
    <property type="project" value="InterPro"/>
</dbReference>
<dbReference type="PRINTS" id="PR00385">
    <property type="entry name" value="P450"/>
</dbReference>
<dbReference type="PROSITE" id="PS00086">
    <property type="entry name" value="CYTOCHROME_P450"/>
    <property type="match status" value="1"/>
</dbReference>
<dbReference type="InterPro" id="IPR017972">
    <property type="entry name" value="Cyt_P450_CS"/>
</dbReference>
<evidence type="ECO:0000256" key="7">
    <source>
        <dbReference type="RuleBase" id="RU000461"/>
    </source>
</evidence>
<organism evidence="8 9">
    <name type="scientific">Mycolicibacterium hassiacum (strain DSM 44199 / CIP 105218 / JCM 12690 / 3849)</name>
    <name type="common">Mycobacterium hassiacum</name>
    <dbReference type="NCBI Taxonomy" id="1122247"/>
    <lineage>
        <taxon>Bacteria</taxon>
        <taxon>Bacillati</taxon>
        <taxon>Actinomycetota</taxon>
        <taxon>Actinomycetes</taxon>
        <taxon>Mycobacteriales</taxon>
        <taxon>Mycobacteriaceae</taxon>
        <taxon>Mycolicibacterium</taxon>
    </lineage>
</organism>
<comment type="caution">
    <text evidence="8">The sequence shown here is derived from an EMBL/GenBank/DDBJ whole genome shotgun (WGS) entry which is preliminary data.</text>
</comment>
<dbReference type="GO" id="GO:0004497">
    <property type="term" value="F:monooxygenase activity"/>
    <property type="evidence" value="ECO:0007669"/>
    <property type="project" value="UniProtKB-KW"/>
</dbReference>
<dbReference type="Pfam" id="PF00067">
    <property type="entry name" value="p450"/>
    <property type="match status" value="1"/>
</dbReference>
<dbReference type="STRING" id="1122247.GCA_000379865_00331"/>
<dbReference type="InterPro" id="IPR002397">
    <property type="entry name" value="Cyt_P450_B"/>
</dbReference>
<evidence type="ECO:0000256" key="3">
    <source>
        <dbReference type="ARBA" id="ARBA00022723"/>
    </source>
</evidence>
<dbReference type="EMBL" id="AMRA01000123">
    <property type="protein sequence ID" value="EKF21624.1"/>
    <property type="molecule type" value="Genomic_DNA"/>
</dbReference>
<protein>
    <submittedName>
        <fullName evidence="8">Cytochrome P450 family protein</fullName>
    </submittedName>
</protein>
<comment type="similarity">
    <text evidence="1 7">Belongs to the cytochrome P450 family.</text>
</comment>